<gene>
    <name evidence="2" type="ORF">SAMN05421824_1040</name>
</gene>
<dbReference type="PANTHER" id="PTHR48079">
    <property type="entry name" value="PROTEIN YEEZ"/>
    <property type="match status" value="1"/>
</dbReference>
<dbReference type="InterPro" id="IPR036291">
    <property type="entry name" value="NAD(P)-bd_dom_sf"/>
</dbReference>
<protein>
    <submittedName>
        <fullName evidence="2">Farnesol dehydrogenase</fullName>
    </submittedName>
</protein>
<evidence type="ECO:0000313" key="3">
    <source>
        <dbReference type="Proteomes" id="UP000198999"/>
    </source>
</evidence>
<dbReference type="GO" id="GO:0004029">
    <property type="term" value="F:aldehyde dehydrogenase (NAD+) activity"/>
    <property type="evidence" value="ECO:0007669"/>
    <property type="project" value="TreeGrafter"/>
</dbReference>
<dbReference type="AlphaFoldDB" id="A0A1H9CWC1"/>
<proteinExistence type="predicted"/>
<evidence type="ECO:0000313" key="2">
    <source>
        <dbReference type="EMBL" id="SEQ05536.1"/>
    </source>
</evidence>
<keyword evidence="3" id="KW-1185">Reference proteome</keyword>
<dbReference type="STRING" id="419940.SAMN05421824_1040"/>
<dbReference type="EMBL" id="FOFN01000001">
    <property type="protein sequence ID" value="SEQ05536.1"/>
    <property type="molecule type" value="Genomic_DNA"/>
</dbReference>
<reference evidence="2 3" key="1">
    <citation type="submission" date="2016-10" db="EMBL/GenBank/DDBJ databases">
        <authorList>
            <person name="de Groot N.N."/>
        </authorList>
    </citation>
    <scope>NUCLEOTIDE SEQUENCE [LARGE SCALE GENOMIC DNA]</scope>
    <source>
        <strain evidence="2 3">DSM 21035</strain>
    </source>
</reference>
<dbReference type="OrthoDB" id="9803111at2"/>
<accession>A0A1H9CWC1</accession>
<organism evidence="2 3">
    <name type="scientific">Hyunsoonleella jejuensis</name>
    <dbReference type="NCBI Taxonomy" id="419940"/>
    <lineage>
        <taxon>Bacteria</taxon>
        <taxon>Pseudomonadati</taxon>
        <taxon>Bacteroidota</taxon>
        <taxon>Flavobacteriia</taxon>
        <taxon>Flavobacteriales</taxon>
        <taxon>Flavobacteriaceae</taxon>
    </lineage>
</organism>
<dbReference type="InterPro" id="IPR051783">
    <property type="entry name" value="NAD(P)-dependent_oxidoreduct"/>
</dbReference>
<dbReference type="GO" id="GO:0005737">
    <property type="term" value="C:cytoplasm"/>
    <property type="evidence" value="ECO:0007669"/>
    <property type="project" value="TreeGrafter"/>
</dbReference>
<dbReference type="SUPFAM" id="SSF51735">
    <property type="entry name" value="NAD(P)-binding Rossmann-fold domains"/>
    <property type="match status" value="1"/>
</dbReference>
<name>A0A1H9CWC1_9FLAO</name>
<dbReference type="Proteomes" id="UP000198999">
    <property type="component" value="Unassembled WGS sequence"/>
</dbReference>
<dbReference type="InterPro" id="IPR001509">
    <property type="entry name" value="Epimerase_deHydtase"/>
</dbReference>
<evidence type="ECO:0000259" key="1">
    <source>
        <dbReference type="Pfam" id="PF01370"/>
    </source>
</evidence>
<sequence length="328" mass="36692">MNVLLTGATGYVGHQLALTLAEKKFKVHALVRDLNSYKVPKHDNIVLFKGDICDYSSILKAIENCEYVFHTAAYTNLKCRNIDNFYSTNVLGTENLLKAALHQKVKKVIYTSTLSTYGPSYKQVPIVETQPRIASYANDYELTKSMSEEIVYSYSKKGLSCVVLNVSKVYGPGLATFSNGVNRLISMFAKNDFLVVPNRLQSISNYVFIKDVVNAHLLAMQSSVVYGRYIIGGENVSYKQLFALLKNLTKSKIRIVKINYSVIKTLFSISSFFHAITNAAPSITPKILDSLFVNRISSSKKAQKELNYKPTSLQVGLQETIQFLKLSS</sequence>
<dbReference type="Gene3D" id="3.40.50.720">
    <property type="entry name" value="NAD(P)-binding Rossmann-like Domain"/>
    <property type="match status" value="1"/>
</dbReference>
<dbReference type="RefSeq" id="WP_092576444.1">
    <property type="nucleotide sequence ID" value="NZ_FOFN01000001.1"/>
</dbReference>
<feature type="domain" description="NAD-dependent epimerase/dehydratase" evidence="1">
    <location>
        <begin position="3"/>
        <end position="232"/>
    </location>
</feature>
<dbReference type="PANTHER" id="PTHR48079:SF6">
    <property type="entry name" value="NAD(P)-BINDING DOMAIN-CONTAINING PROTEIN-RELATED"/>
    <property type="match status" value="1"/>
</dbReference>
<dbReference type="Pfam" id="PF01370">
    <property type="entry name" value="Epimerase"/>
    <property type="match status" value="1"/>
</dbReference>